<dbReference type="EMBL" id="CP061336">
    <property type="protein sequence ID" value="QNU67909.1"/>
    <property type="molecule type" value="Genomic_DNA"/>
</dbReference>
<accession>A0A4U7JD14</accession>
<dbReference type="KEGG" id="rher:EHE19_005525"/>
<dbReference type="SUPFAM" id="SSF109604">
    <property type="entry name" value="HD-domain/PDEase-like"/>
    <property type="match status" value="1"/>
</dbReference>
<keyword evidence="2" id="KW-1185">Reference proteome</keyword>
<dbReference type="Proteomes" id="UP000306409">
    <property type="component" value="Chromosome"/>
</dbReference>
<gene>
    <name evidence="1" type="ORF">EHE19_005525</name>
</gene>
<protein>
    <submittedName>
        <fullName evidence="1">HD family phosphohydrolase</fullName>
    </submittedName>
</protein>
<dbReference type="RefSeq" id="WP_137698445.1">
    <property type="nucleotide sequence ID" value="NZ_CP061336.1"/>
</dbReference>
<sequence length="170" mass="19819">MIELLKSKLNLEVDSSSFEEYKSCICELTENTKINLMDNFIQHSNVTCLEHSIYVSYISFLVCKRLKLDYSSAARGGLLHDFFLYDWHKAKQERGLHGFTHPYTALKNANENFNLNDLEKDIIVKHMWPLTIRLPKYKESFVVAFVDKYCALMEILKIGFSTNVLKLLVK</sequence>
<keyword evidence="1" id="KW-0378">Hydrolase</keyword>
<organism evidence="1 2">
    <name type="scientific">Ruminiclostridium herbifermentans</name>
    <dbReference type="NCBI Taxonomy" id="2488810"/>
    <lineage>
        <taxon>Bacteria</taxon>
        <taxon>Bacillati</taxon>
        <taxon>Bacillota</taxon>
        <taxon>Clostridia</taxon>
        <taxon>Eubacteriales</taxon>
        <taxon>Oscillospiraceae</taxon>
        <taxon>Ruminiclostridium</taxon>
    </lineage>
</organism>
<dbReference type="AlphaFoldDB" id="A0A4U7JD14"/>
<evidence type="ECO:0000313" key="1">
    <source>
        <dbReference type="EMBL" id="QNU67909.1"/>
    </source>
</evidence>
<dbReference type="OrthoDB" id="360187at2"/>
<evidence type="ECO:0000313" key="2">
    <source>
        <dbReference type="Proteomes" id="UP000306409"/>
    </source>
</evidence>
<reference evidence="1 2" key="1">
    <citation type="submission" date="2020-09" db="EMBL/GenBank/DDBJ databases">
        <title>Characterization and genome sequencing of Ruminiclostridium sp. nov. MA18.</title>
        <authorList>
            <person name="Rettenmaier R."/>
            <person name="Kowollik M.-L."/>
            <person name="Liebl W."/>
            <person name="Zverlov V."/>
        </authorList>
    </citation>
    <scope>NUCLEOTIDE SEQUENCE [LARGE SCALE GENOMIC DNA]</scope>
    <source>
        <strain evidence="1 2">MA18</strain>
    </source>
</reference>
<name>A0A4U7JD14_9FIRM</name>
<dbReference type="GO" id="GO:0016787">
    <property type="term" value="F:hydrolase activity"/>
    <property type="evidence" value="ECO:0007669"/>
    <property type="project" value="UniProtKB-KW"/>
</dbReference>
<proteinExistence type="predicted"/>
<dbReference type="Gene3D" id="1.10.3210.10">
    <property type="entry name" value="Hypothetical protein af1432"/>
    <property type="match status" value="1"/>
</dbReference>